<dbReference type="EMBL" id="CAACVG010007935">
    <property type="protein sequence ID" value="VEN47691.1"/>
    <property type="molecule type" value="Genomic_DNA"/>
</dbReference>
<feature type="region of interest" description="Disordered" evidence="1">
    <location>
        <begin position="1168"/>
        <end position="1197"/>
    </location>
</feature>
<feature type="compositionally biased region" description="Basic residues" evidence="1">
    <location>
        <begin position="243"/>
        <end position="255"/>
    </location>
</feature>
<feature type="compositionally biased region" description="Basic and acidic residues" evidence="1">
    <location>
        <begin position="583"/>
        <end position="606"/>
    </location>
</feature>
<reference evidence="3 4" key="1">
    <citation type="submission" date="2019-01" db="EMBL/GenBank/DDBJ databases">
        <authorList>
            <person name="Sayadi A."/>
        </authorList>
    </citation>
    <scope>NUCLEOTIDE SEQUENCE [LARGE SCALE GENOMIC DNA]</scope>
</reference>
<dbReference type="Pfam" id="PF00855">
    <property type="entry name" value="PWWP"/>
    <property type="match status" value="1"/>
</dbReference>
<feature type="compositionally biased region" description="Polar residues" evidence="1">
    <location>
        <begin position="1059"/>
        <end position="1074"/>
    </location>
</feature>
<sequence>MSEEEASAALYKDGEIVWVKLGPSWWPGEVKDLGSLPEDVATFKKPPLVVVKFFDEDLYEYVRSWSNIHPYNCEKKNEFIRKGLAAYRAKAPHMEKFPKDVTTAEVKIDGNPNILSDAEFIPKKKNLNDLFQTQSPKMKKSKDKYKTKSPTKDTAHITHRRFLGADSLNDYRAYICIQYPGKDRKPGDPEDDEIIRINTEPEPEEEYKCCTCTFTTKRLEVMIMHRKSHIQGVYVSTTPRKYKSPLIKRQKKDRPKVKGPEAKKKKVLLVQTPEKSDKVSRPLTPSEETKPKESKKLTSELLAEWDDDDDEEGENIDQSIEGETVVPYSPCEATKKAEDSGETDLQVSGSGTISSINAKKGQKKDEVVEHSKIDVEPEHGTKDYDQERVDHEITDTNECEQKEQTKENATGEAVSPEKKESKAPEKEPGRVSRWDSRIIHKRASKGSEKQVSKKSENSKEDNINLGCKESEPFTKGEQKSSEEELHRSTKKDYDEETSSLPKTFREKYSKSPEMKKSSTIENKASKSSVREFDRSVEEKPNIAHSKYEKTVSKKRTSSTEDESIRKDLKTSNDNDTKICTTDPKVKEYSKTSEKRDIKCNVRESKSSRRRESRSTVEKGSATDSKTLWKKDTSSDNKDSRSPEEGSKIIRSTEKTEEKEARSYGVDSKSRWRRKTPEKASKVSERRNDEKDQENSDFDPNILWELDSGNTGSGSLERESKTPLRRDSKYCDETSYKSPWKRDSGGLEKQEGKGTKALESHDTKNPESQVDKDIKSCFDFDEEEEEEPVISAAPAGRKIPRVIPERRKSTAVEQVEDIPNTSHVLKDSHSMESNIARENFADDNLENTFKELMETTKVPNLPDIQNTLKCEQNFHNIKTIKFPDKALGEPSPPKEEVATKLTNPKKRFVKSFEDFEMMQNNIKKKEEGGDIQEKMQQKEGEPENELNKSINETINVEDNQPQKEEERVHVLEKCSYDVETCKETMDVQKATQEKTSHRIEPPAHLKEEKIQQLEEQMMNQPNMIDKQHLAEDIIIEGIQGKLPDMNSSEEKLEATEKTVRPQQQSDDNNEINNDSKISKSVLEKLRIVKPKAKLITPFKIQRETNKQHSTLPKTISMKDVITNMTEETEPPVDLENKVHFANLKSKIMSKIIEDSKLSNASKDKIMSLMESEKDSETENQDESEATRTTRTISSKRCHKTPRTKILESYMEDQKKSHTSDTVFQQHPSIASTEENITLSEEATPIARKRAGTLEKKAPVNQEKKGRWSRRGSHPKKDRTFMEETESFPEEPQICLPQEASKCLSEEPSISQPSELPLSNQSTVALCEEPEKPNIVDVSKGIVLDEIPLPEEIAVEDIPLPPEPAAPEKIPLGNIPSGTEDLEKSEQPLLNSTEKETLTLPAQLNRTEELVAMDSQDTTKPLIINLDNDHSDNIFTSQSFLSSSMDFSPIGTASASLPDNAICLPPKKSKKRKYPCTDDEGDSGSSKRISTDSQQPLNNEINWSTMNKAESIANAPKQESNYSQVDKSNIYPNYPAEGDVNWAASKEGLVTQPQASTNNEADVNVRSQSPGEVEENRCNTAKKAKIRIPQWNILRNN</sequence>
<accession>A0A653CIF2</accession>
<feature type="compositionally biased region" description="Basic and acidic residues" evidence="1">
    <location>
        <begin position="626"/>
        <end position="661"/>
    </location>
</feature>
<feature type="compositionally biased region" description="Basic and acidic residues" evidence="1">
    <location>
        <begin position="363"/>
        <end position="406"/>
    </location>
</feature>
<feature type="compositionally biased region" description="Basic and acidic residues" evidence="1">
    <location>
        <begin position="562"/>
        <end position="576"/>
    </location>
</feature>
<feature type="compositionally biased region" description="Basic and acidic residues" evidence="1">
    <location>
        <begin position="715"/>
        <end position="777"/>
    </location>
</feature>
<gene>
    <name evidence="3" type="ORF">CALMAC_LOCUS9375</name>
</gene>
<dbReference type="OrthoDB" id="6381815at2759"/>
<feature type="compositionally biased region" description="Polar residues" evidence="1">
    <location>
        <begin position="1550"/>
        <end position="1568"/>
    </location>
</feature>
<feature type="compositionally biased region" description="Basic and acidic residues" evidence="1">
    <location>
        <begin position="287"/>
        <end position="298"/>
    </location>
</feature>
<feature type="compositionally biased region" description="Basic and acidic residues" evidence="1">
    <location>
        <begin position="1251"/>
        <end position="1264"/>
    </location>
</feature>
<dbReference type="Gene3D" id="2.30.30.140">
    <property type="match status" value="1"/>
</dbReference>
<feature type="region of interest" description="Disordered" evidence="1">
    <location>
        <begin position="1550"/>
        <end position="1575"/>
    </location>
</feature>
<dbReference type="Proteomes" id="UP000410492">
    <property type="component" value="Unassembled WGS sequence"/>
</dbReference>
<feature type="compositionally biased region" description="Basic and acidic residues" evidence="1">
    <location>
        <begin position="503"/>
        <end position="518"/>
    </location>
</feature>
<feature type="compositionally biased region" description="Basic and acidic residues" evidence="1">
    <location>
        <begin position="415"/>
        <end position="438"/>
    </location>
</feature>
<feature type="region of interest" description="Disordered" evidence="1">
    <location>
        <begin position="1047"/>
        <end position="1074"/>
    </location>
</feature>
<proteinExistence type="predicted"/>
<evidence type="ECO:0000313" key="3">
    <source>
        <dbReference type="EMBL" id="VEN47691.1"/>
    </source>
</evidence>
<feature type="region of interest" description="Disordered" evidence="1">
    <location>
        <begin position="1251"/>
        <end position="1292"/>
    </location>
</feature>
<protein>
    <recommendedName>
        <fullName evidence="2">PWWP domain-containing protein</fullName>
    </recommendedName>
</protein>
<dbReference type="SUPFAM" id="SSF63748">
    <property type="entry name" value="Tudor/PWWP/MBT"/>
    <property type="match status" value="1"/>
</dbReference>
<feature type="compositionally biased region" description="Basic and acidic residues" evidence="1">
    <location>
        <begin position="882"/>
        <end position="897"/>
    </location>
</feature>
<feature type="region of interest" description="Disordered" evidence="1">
    <location>
        <begin position="243"/>
        <end position="829"/>
    </location>
</feature>
<feature type="compositionally biased region" description="Basic and acidic residues" evidence="1">
    <location>
        <begin position="674"/>
        <end position="693"/>
    </location>
</feature>
<feature type="region of interest" description="Disordered" evidence="1">
    <location>
        <begin position="1450"/>
        <end position="1497"/>
    </location>
</feature>
<feature type="compositionally biased region" description="Basic and acidic residues" evidence="1">
    <location>
        <begin position="445"/>
        <end position="493"/>
    </location>
</feature>
<feature type="compositionally biased region" description="Basic and acidic residues" evidence="1">
    <location>
        <begin position="528"/>
        <end position="551"/>
    </location>
</feature>
<keyword evidence="4" id="KW-1185">Reference proteome</keyword>
<evidence type="ECO:0000259" key="2">
    <source>
        <dbReference type="Pfam" id="PF00855"/>
    </source>
</evidence>
<feature type="compositionally biased region" description="Basic and acidic residues" evidence="1">
    <location>
        <begin position="1047"/>
        <end position="1058"/>
    </location>
</feature>
<feature type="compositionally biased region" description="Basic and acidic residues" evidence="1">
    <location>
        <begin position="922"/>
        <end position="940"/>
    </location>
</feature>
<organism evidence="3 4">
    <name type="scientific">Callosobruchus maculatus</name>
    <name type="common">Southern cowpea weevil</name>
    <name type="synonym">Pulse bruchid</name>
    <dbReference type="NCBI Taxonomy" id="64391"/>
    <lineage>
        <taxon>Eukaryota</taxon>
        <taxon>Metazoa</taxon>
        <taxon>Ecdysozoa</taxon>
        <taxon>Arthropoda</taxon>
        <taxon>Hexapoda</taxon>
        <taxon>Insecta</taxon>
        <taxon>Pterygota</taxon>
        <taxon>Neoptera</taxon>
        <taxon>Endopterygota</taxon>
        <taxon>Coleoptera</taxon>
        <taxon>Polyphaga</taxon>
        <taxon>Cucujiformia</taxon>
        <taxon>Chrysomeloidea</taxon>
        <taxon>Chrysomelidae</taxon>
        <taxon>Bruchinae</taxon>
        <taxon>Bruchini</taxon>
        <taxon>Callosobruchus</taxon>
    </lineage>
</organism>
<feature type="region of interest" description="Disordered" evidence="1">
    <location>
        <begin position="882"/>
        <end position="901"/>
    </location>
</feature>
<feature type="compositionally biased region" description="Polar residues" evidence="1">
    <location>
        <begin position="343"/>
        <end position="357"/>
    </location>
</feature>
<dbReference type="InterPro" id="IPR000313">
    <property type="entry name" value="PWWP_dom"/>
</dbReference>
<evidence type="ECO:0000313" key="4">
    <source>
        <dbReference type="Proteomes" id="UP000410492"/>
    </source>
</evidence>
<evidence type="ECO:0000256" key="1">
    <source>
        <dbReference type="SAM" id="MobiDB-lite"/>
    </source>
</evidence>
<feature type="compositionally biased region" description="Polar residues" evidence="1">
    <location>
        <begin position="1481"/>
        <end position="1497"/>
    </location>
</feature>
<feature type="compositionally biased region" description="Basic residues" evidence="1">
    <location>
        <begin position="1265"/>
        <end position="1275"/>
    </location>
</feature>
<name>A0A653CIF2_CALMS</name>
<feature type="domain" description="PWWP" evidence="2">
    <location>
        <begin position="14"/>
        <end position="90"/>
    </location>
</feature>
<feature type="compositionally biased region" description="Acidic residues" evidence="1">
    <location>
        <begin position="303"/>
        <end position="315"/>
    </location>
</feature>
<feature type="region of interest" description="Disordered" evidence="1">
    <location>
        <begin position="921"/>
        <end position="946"/>
    </location>
</feature>
<feature type="compositionally biased region" description="Acidic residues" evidence="1">
    <location>
        <begin position="778"/>
        <end position="787"/>
    </location>
</feature>
<dbReference type="CDD" id="cd05162">
    <property type="entry name" value="PWWP"/>
    <property type="match status" value="1"/>
</dbReference>